<evidence type="ECO:0000313" key="4">
    <source>
        <dbReference type="Proteomes" id="UP000183053"/>
    </source>
</evidence>
<sequence length="211" mass="22587">MGAMNSDSEKPRSAEELENLRTQVESVERKLAGEFQVGPRILVAAVAVVAVIGSLALPHTGSVTGIEIVTGDPHIEGSSLVIVSKIFVWLEVLFGVLASGAALLTRRWVLAVIAGAGSGVSIVFGLLSVWSRQTTGLHGEPPTGAGIGLYLGWLAMIVLAVVWIKTIWARTPYQIAAEQERRDASTQWDAFARSNRIGNQPPRPQRPTDQS</sequence>
<feature type="region of interest" description="Disordered" evidence="1">
    <location>
        <begin position="192"/>
        <end position="211"/>
    </location>
</feature>
<accession>A0A1H1E810</accession>
<keyword evidence="2" id="KW-0472">Membrane</keyword>
<name>A0A1H1E810_9ACTN</name>
<feature type="transmembrane region" description="Helical" evidence="2">
    <location>
        <begin position="143"/>
        <end position="164"/>
    </location>
</feature>
<keyword evidence="2" id="KW-0812">Transmembrane</keyword>
<evidence type="ECO:0008006" key="5">
    <source>
        <dbReference type="Google" id="ProtNLM"/>
    </source>
</evidence>
<gene>
    <name evidence="3" type="ORF">SAMN04489765_2067</name>
</gene>
<evidence type="ECO:0000313" key="3">
    <source>
        <dbReference type="EMBL" id="SDQ84589.1"/>
    </source>
</evidence>
<reference evidence="4" key="1">
    <citation type="submission" date="2016-10" db="EMBL/GenBank/DDBJ databases">
        <authorList>
            <person name="Varghese N."/>
            <person name="Submissions S."/>
        </authorList>
    </citation>
    <scope>NUCLEOTIDE SEQUENCE [LARGE SCALE GENOMIC DNA]</scope>
    <source>
        <strain evidence="4">DSM 44142</strain>
    </source>
</reference>
<feature type="transmembrane region" description="Helical" evidence="2">
    <location>
        <begin position="37"/>
        <end position="57"/>
    </location>
</feature>
<protein>
    <recommendedName>
        <fullName evidence="5">Transmembrane protein</fullName>
    </recommendedName>
</protein>
<feature type="transmembrane region" description="Helical" evidence="2">
    <location>
        <begin position="109"/>
        <end position="131"/>
    </location>
</feature>
<dbReference type="AlphaFoldDB" id="A0A1H1E810"/>
<organism evidence="3 4">
    <name type="scientific">Tsukamurella pulmonis</name>
    <dbReference type="NCBI Taxonomy" id="47312"/>
    <lineage>
        <taxon>Bacteria</taxon>
        <taxon>Bacillati</taxon>
        <taxon>Actinomycetota</taxon>
        <taxon>Actinomycetes</taxon>
        <taxon>Mycobacteriales</taxon>
        <taxon>Tsukamurellaceae</taxon>
        <taxon>Tsukamurella</taxon>
    </lineage>
</organism>
<dbReference type="STRING" id="47312.SAMN04489765_2067"/>
<dbReference type="EMBL" id="FNLF01000002">
    <property type="protein sequence ID" value="SDQ84589.1"/>
    <property type="molecule type" value="Genomic_DNA"/>
</dbReference>
<evidence type="ECO:0000256" key="1">
    <source>
        <dbReference type="SAM" id="MobiDB-lite"/>
    </source>
</evidence>
<feature type="transmembrane region" description="Helical" evidence="2">
    <location>
        <begin position="77"/>
        <end position="97"/>
    </location>
</feature>
<evidence type="ECO:0000256" key="2">
    <source>
        <dbReference type="SAM" id="Phobius"/>
    </source>
</evidence>
<keyword evidence="4" id="KW-1185">Reference proteome</keyword>
<keyword evidence="2" id="KW-1133">Transmembrane helix</keyword>
<proteinExistence type="predicted"/>
<dbReference type="Proteomes" id="UP000183053">
    <property type="component" value="Unassembled WGS sequence"/>
</dbReference>